<dbReference type="InterPro" id="IPR038717">
    <property type="entry name" value="Tc1-like_DDE_dom"/>
</dbReference>
<comment type="caution">
    <text evidence="2">The sequence shown here is derived from an EMBL/GenBank/DDBJ whole genome shotgun (WGS) entry which is preliminary data.</text>
</comment>
<protein>
    <submittedName>
        <fullName evidence="2">Transposase</fullName>
    </submittedName>
</protein>
<dbReference type="NCBIfam" id="NF033545">
    <property type="entry name" value="transpos_IS630"/>
    <property type="match status" value="1"/>
</dbReference>
<evidence type="ECO:0000259" key="1">
    <source>
        <dbReference type="Pfam" id="PF13358"/>
    </source>
</evidence>
<feature type="domain" description="Tc1-like transposase DDE" evidence="1">
    <location>
        <begin position="17"/>
        <end position="168"/>
    </location>
</feature>
<dbReference type="InterPro" id="IPR047655">
    <property type="entry name" value="Transpos_IS630-like"/>
</dbReference>
<proteinExistence type="predicted"/>
<accession>A0A8H8Z207</accession>
<evidence type="ECO:0000313" key="2">
    <source>
        <dbReference type="EMBL" id="CAE6513768.1"/>
    </source>
</evidence>
<dbReference type="EMBL" id="CAJNAP010000036">
    <property type="protein sequence ID" value="CAE6513768.1"/>
    <property type="molecule type" value="Genomic_DNA"/>
</dbReference>
<dbReference type="Proteomes" id="UP000601736">
    <property type="component" value="Unassembled WGS sequence"/>
</dbReference>
<dbReference type="Pfam" id="PF13358">
    <property type="entry name" value="DDE_3"/>
    <property type="match status" value="1"/>
</dbReference>
<sequence>MEDVLDLYEEPYDPLRPVVCFDESPKQLIAEIRTPLSAKPGVSARYDTEYERKGVCDLMMICEPKRGFRQVEITDRRTRIEFAHSMKRIVELYPEATTIRVVLDNLNTHKKASLYEAFPAEQARELARKLEFHYTPKHGSWLNIAEIELAVLSNMCLSQRIADKERLRREVEANVTERNAKAMPVQWRFTAQDARRKLARLYPCVSG</sequence>
<organism evidence="2 3">
    <name type="scientific">Nitrosomonas nitrosa</name>
    <dbReference type="NCBI Taxonomy" id="52442"/>
    <lineage>
        <taxon>Bacteria</taxon>
        <taxon>Pseudomonadati</taxon>
        <taxon>Pseudomonadota</taxon>
        <taxon>Betaproteobacteria</taxon>
        <taxon>Nitrosomonadales</taxon>
        <taxon>Nitrosomonadaceae</taxon>
        <taxon>Nitrosomonas</taxon>
    </lineage>
</organism>
<name>A0A8H8Z207_9PROT</name>
<gene>
    <name evidence="2" type="ORF">NMYAN_410001</name>
</gene>
<reference evidence="2" key="1">
    <citation type="submission" date="2021-02" db="EMBL/GenBank/DDBJ databases">
        <authorList>
            <person name="Han P."/>
        </authorList>
    </citation>
    <scope>NUCLEOTIDE SEQUENCE</scope>
    <source>
        <strain evidence="2">Nitrosomonas nitrosa 18-3D</strain>
    </source>
</reference>
<dbReference type="AlphaFoldDB" id="A0A8H8Z207"/>
<evidence type="ECO:0000313" key="3">
    <source>
        <dbReference type="Proteomes" id="UP000601736"/>
    </source>
</evidence>